<feature type="coiled-coil region" evidence="5">
    <location>
        <begin position="746"/>
        <end position="784"/>
    </location>
</feature>
<dbReference type="KEGG" id="cmav:ABHF33_16185"/>
<comment type="similarity">
    <text evidence="3">Belongs to the methyl-accepting chemotaxis (MCP) protein family.</text>
</comment>
<evidence type="ECO:0000256" key="4">
    <source>
        <dbReference type="PROSITE-ProRule" id="PRU00284"/>
    </source>
</evidence>
<feature type="domain" description="HAMP" evidence="9">
    <location>
        <begin position="495"/>
        <end position="541"/>
    </location>
</feature>
<keyword evidence="4" id="KW-0807">Transducer</keyword>
<sequence length="853" mass="91653">MSGTRSMKVSTQLGLGFGVVIVLLLLIGLMSINRLNTLNTTVDKLVHERYPKVVATYELINTLSQVAISNRNMLIMGNERDVQQQLDNVTQYRAKLSAGYAELEKNASNEQEKAMIASVLEIRAAYVKNLERYLEMIKAGEKEQAGAFITADLATSFKAYVEALHELISFQSKAMNTAGEETEKVGEAAKWQIMALGLVAVLLSVLVAWLIVRALMKQLGGEPAQAAAVALAVANGRVDNQISLQEHDKASVMYAMKQMQDTIRAFIVEQQLMADQHEQGWIKVQMDAGKFNGQFAMMAEQINKLVNAHIAVKMKVVQIIGEYARGNFQPDMDRLPGDKAQITAAIDQVKASLLAISSDVKLLAESGSRGDFSPRADANKYQFMFKAMIDDLNQLISTCDLGFNDVLRVSNALAAGDLSQSITKEYPGLFGETRHGVNATVEALRKVVAQIEQVVEAAAMQGDFSRKIDLSDKQGYTRRLSELLNQLSEVTDTGLRDVMRIANALAAGDLTQTINKDYPGLFGETKQGVNATVENLQRLVSEIQASGASINAAAKEISLGNSDLSRRTEAQAASLEETASSMEELTSTVKQNAENAIVASQLARTSSDVATKGGEVVSKVVETMSSINDSSRKIVDIISVIDGIAFQTNILALNAAVEAARAGEQGRGFAVVAAEVRNLAQRSALAAKEIKNLIGDSVSKVEGGAKLVAEAGSTMSEIESSIKRVTDIMGEISAASAEQSAGIGQINQAIIQMDEVTQQNAALVEEASAAAESLEEQAQLLAEAVSVFKLNHAQSIALPGARPAVVARRNVARLAPSSQSKSPASKRDSAARPVSSQGALAHHSAQDEHWEEF</sequence>
<organism evidence="10">
    <name type="scientific">Chitinibacter mangrovi</name>
    <dbReference type="NCBI Taxonomy" id="3153927"/>
    <lineage>
        <taxon>Bacteria</taxon>
        <taxon>Pseudomonadati</taxon>
        <taxon>Pseudomonadota</taxon>
        <taxon>Betaproteobacteria</taxon>
        <taxon>Neisseriales</taxon>
        <taxon>Chitinibacteraceae</taxon>
        <taxon>Chitinibacter</taxon>
    </lineage>
</organism>
<dbReference type="InterPro" id="IPR024478">
    <property type="entry name" value="HlyB_4HB_MCP"/>
</dbReference>
<dbReference type="Pfam" id="PF00015">
    <property type="entry name" value="MCPsignal"/>
    <property type="match status" value="1"/>
</dbReference>
<feature type="compositionally biased region" description="Basic and acidic residues" evidence="6">
    <location>
        <begin position="844"/>
        <end position="853"/>
    </location>
</feature>
<proteinExistence type="inferred from homology"/>
<dbReference type="Pfam" id="PF18575">
    <property type="entry name" value="HAMP_N3"/>
    <property type="match status" value="1"/>
</dbReference>
<keyword evidence="7" id="KW-0472">Membrane</keyword>
<dbReference type="Gene3D" id="1.20.120.1530">
    <property type="match status" value="2"/>
</dbReference>
<feature type="domain" description="HAMP" evidence="9">
    <location>
        <begin position="404"/>
        <end position="449"/>
    </location>
</feature>
<evidence type="ECO:0000256" key="6">
    <source>
        <dbReference type="SAM" id="MobiDB-lite"/>
    </source>
</evidence>
<dbReference type="RefSeq" id="WP_348944915.1">
    <property type="nucleotide sequence ID" value="NZ_CP157355.1"/>
</dbReference>
<dbReference type="PANTHER" id="PTHR43531">
    <property type="entry name" value="PROTEIN ICFG"/>
    <property type="match status" value="1"/>
</dbReference>
<dbReference type="SMART" id="SM00283">
    <property type="entry name" value="MA"/>
    <property type="match status" value="1"/>
</dbReference>
<feature type="compositionally biased region" description="Low complexity" evidence="6">
    <location>
        <begin position="813"/>
        <end position="823"/>
    </location>
</feature>
<keyword evidence="7" id="KW-0812">Transmembrane</keyword>
<dbReference type="GO" id="GO:0006935">
    <property type="term" value="P:chemotaxis"/>
    <property type="evidence" value="ECO:0007669"/>
    <property type="project" value="TreeGrafter"/>
</dbReference>
<dbReference type="InterPro" id="IPR041395">
    <property type="entry name" value="McpB_HAMP_3rd"/>
</dbReference>
<dbReference type="GO" id="GO:0004888">
    <property type="term" value="F:transmembrane signaling receptor activity"/>
    <property type="evidence" value="ECO:0007669"/>
    <property type="project" value="TreeGrafter"/>
</dbReference>
<dbReference type="InterPro" id="IPR003660">
    <property type="entry name" value="HAMP_dom"/>
</dbReference>
<feature type="domain" description="Methyl-accepting transducer" evidence="8">
    <location>
        <begin position="546"/>
        <end position="775"/>
    </location>
</feature>
<dbReference type="InterPro" id="IPR051310">
    <property type="entry name" value="MCP_chemotaxis"/>
</dbReference>
<dbReference type="CDD" id="cd19411">
    <property type="entry name" value="MCP2201-like_sensor"/>
    <property type="match status" value="1"/>
</dbReference>
<dbReference type="PANTHER" id="PTHR43531:SF14">
    <property type="entry name" value="METHYL-ACCEPTING CHEMOTAXIS PROTEIN I-RELATED"/>
    <property type="match status" value="1"/>
</dbReference>
<dbReference type="GO" id="GO:0005886">
    <property type="term" value="C:plasma membrane"/>
    <property type="evidence" value="ECO:0007669"/>
    <property type="project" value="TreeGrafter"/>
</dbReference>
<evidence type="ECO:0000256" key="5">
    <source>
        <dbReference type="SAM" id="Coils"/>
    </source>
</evidence>
<dbReference type="FunFam" id="1.10.287.950:FF:000001">
    <property type="entry name" value="Methyl-accepting chemotaxis sensory transducer"/>
    <property type="match status" value="1"/>
</dbReference>
<gene>
    <name evidence="10" type="ORF">ABHF33_16185</name>
</gene>
<dbReference type="Pfam" id="PF12729">
    <property type="entry name" value="4HB_MCP_1"/>
    <property type="match status" value="1"/>
</dbReference>
<dbReference type="CDD" id="cd11386">
    <property type="entry name" value="MCP_signal"/>
    <property type="match status" value="1"/>
</dbReference>
<feature type="transmembrane region" description="Helical" evidence="7">
    <location>
        <begin position="193"/>
        <end position="212"/>
    </location>
</feature>
<keyword evidence="7" id="KW-1133">Transmembrane helix</keyword>
<keyword evidence="2" id="KW-0488">Methylation</keyword>
<evidence type="ECO:0000256" key="3">
    <source>
        <dbReference type="ARBA" id="ARBA00029447"/>
    </source>
</evidence>
<evidence type="ECO:0000259" key="9">
    <source>
        <dbReference type="PROSITE" id="PS50885"/>
    </source>
</evidence>
<comment type="subcellular location">
    <subcellularLocation>
        <location evidence="1">Membrane</location>
    </subcellularLocation>
</comment>
<feature type="transmembrane region" description="Helical" evidence="7">
    <location>
        <begin position="12"/>
        <end position="32"/>
    </location>
</feature>
<protein>
    <submittedName>
        <fullName evidence="10">Methyl-accepting chemotaxis protein</fullName>
    </submittedName>
</protein>
<feature type="region of interest" description="Disordered" evidence="6">
    <location>
        <begin position="813"/>
        <end position="853"/>
    </location>
</feature>
<dbReference type="Gene3D" id="1.10.287.950">
    <property type="entry name" value="Methyl-accepting chemotaxis protein"/>
    <property type="match status" value="1"/>
</dbReference>
<keyword evidence="5" id="KW-0175">Coiled coil</keyword>
<reference evidence="10" key="1">
    <citation type="submission" date="2024-05" db="EMBL/GenBank/DDBJ databases">
        <authorList>
            <person name="Yang L."/>
            <person name="Pan L."/>
        </authorList>
    </citation>
    <scope>NUCLEOTIDE SEQUENCE</scope>
    <source>
        <strain evidence="10">FCG-7</strain>
    </source>
</reference>
<evidence type="ECO:0000313" key="10">
    <source>
        <dbReference type="EMBL" id="XBM00569.1"/>
    </source>
</evidence>
<dbReference type="AlphaFoldDB" id="A0AAU7FAN2"/>
<evidence type="ECO:0000256" key="2">
    <source>
        <dbReference type="ARBA" id="ARBA00022481"/>
    </source>
</evidence>
<evidence type="ECO:0000259" key="8">
    <source>
        <dbReference type="PROSITE" id="PS50111"/>
    </source>
</evidence>
<dbReference type="EMBL" id="CP157355">
    <property type="protein sequence ID" value="XBM00569.1"/>
    <property type="molecule type" value="Genomic_DNA"/>
</dbReference>
<dbReference type="PROSITE" id="PS50885">
    <property type="entry name" value="HAMP"/>
    <property type="match status" value="2"/>
</dbReference>
<evidence type="ECO:0000256" key="7">
    <source>
        <dbReference type="SAM" id="Phobius"/>
    </source>
</evidence>
<dbReference type="InterPro" id="IPR047347">
    <property type="entry name" value="YvaQ-like_sensor"/>
</dbReference>
<accession>A0AAU7FAN2</accession>
<dbReference type="InterPro" id="IPR004089">
    <property type="entry name" value="MCPsignal_dom"/>
</dbReference>
<dbReference type="SUPFAM" id="SSF58104">
    <property type="entry name" value="Methyl-accepting chemotaxis protein (MCP) signaling domain"/>
    <property type="match status" value="1"/>
</dbReference>
<dbReference type="PROSITE" id="PS50111">
    <property type="entry name" value="CHEMOTAXIS_TRANSDUC_2"/>
    <property type="match status" value="1"/>
</dbReference>
<name>A0AAU7FAN2_9NEIS</name>
<evidence type="ECO:0000256" key="1">
    <source>
        <dbReference type="ARBA" id="ARBA00004370"/>
    </source>
</evidence>
<dbReference type="GO" id="GO:0007165">
    <property type="term" value="P:signal transduction"/>
    <property type="evidence" value="ECO:0007669"/>
    <property type="project" value="UniProtKB-KW"/>
</dbReference>